<sequence length="78" mass="8899">MEQIQRQSGLTTEELVRRIGVDPTRVAAVLSGDRFPSRRLTIRFARACGADHHILLKVWVDEHERRCQSITQRSDGTA</sequence>
<accession>A0A101TFZ2</accession>
<dbReference type="EMBL" id="LMWY01000064">
    <property type="protein sequence ID" value="KUN91622.1"/>
    <property type="molecule type" value="Genomic_DNA"/>
</dbReference>
<proteinExistence type="predicted"/>
<dbReference type="Proteomes" id="UP000053429">
    <property type="component" value="Unassembled WGS sequence"/>
</dbReference>
<comment type="caution">
    <text evidence="1">The sequence shown here is derived from an EMBL/GenBank/DDBJ whole genome shotgun (WGS) entry which is preliminary data.</text>
</comment>
<dbReference type="CDD" id="cd00093">
    <property type="entry name" value="HTH_XRE"/>
    <property type="match status" value="1"/>
</dbReference>
<dbReference type="Gene3D" id="1.10.260.40">
    <property type="entry name" value="lambda repressor-like DNA-binding domains"/>
    <property type="match status" value="1"/>
</dbReference>
<dbReference type="InterPro" id="IPR001387">
    <property type="entry name" value="Cro/C1-type_HTH"/>
</dbReference>
<gene>
    <name evidence="1" type="ORF">AQJ67_41705</name>
</gene>
<name>A0A101TFZ2_9ACTN</name>
<dbReference type="Pfam" id="PF13560">
    <property type="entry name" value="HTH_31"/>
    <property type="match status" value="1"/>
</dbReference>
<dbReference type="GO" id="GO:0003677">
    <property type="term" value="F:DNA binding"/>
    <property type="evidence" value="ECO:0007669"/>
    <property type="project" value="InterPro"/>
</dbReference>
<organism evidence="1 2">
    <name type="scientific">Streptomyces caeruleatus</name>
    <dbReference type="NCBI Taxonomy" id="661399"/>
    <lineage>
        <taxon>Bacteria</taxon>
        <taxon>Bacillati</taxon>
        <taxon>Actinomycetota</taxon>
        <taxon>Actinomycetes</taxon>
        <taxon>Kitasatosporales</taxon>
        <taxon>Streptomycetaceae</taxon>
        <taxon>Streptomyces</taxon>
    </lineage>
</organism>
<dbReference type="InterPro" id="IPR010982">
    <property type="entry name" value="Lambda_DNA-bd_dom_sf"/>
</dbReference>
<dbReference type="SUPFAM" id="SSF47413">
    <property type="entry name" value="lambda repressor-like DNA-binding domains"/>
    <property type="match status" value="1"/>
</dbReference>
<reference evidence="1 2" key="1">
    <citation type="submission" date="2015-10" db="EMBL/GenBank/DDBJ databases">
        <title>Draft genome sequence of Streptomyces caeruleatus NRRL B-24802, type strain for the species Streptomyces caeruleatus.</title>
        <authorList>
            <person name="Ruckert C."/>
            <person name="Winkler A."/>
            <person name="Kalinowski J."/>
            <person name="Kampfer P."/>
            <person name="Glaeser S."/>
        </authorList>
    </citation>
    <scope>NUCLEOTIDE SEQUENCE [LARGE SCALE GENOMIC DNA]</scope>
    <source>
        <strain evidence="1 2">NRRL B-24802</strain>
    </source>
</reference>
<dbReference type="AlphaFoldDB" id="A0A101TFZ2"/>
<protein>
    <recommendedName>
        <fullName evidence="3">HTH cro/C1-type domain-containing protein</fullName>
    </recommendedName>
</protein>
<evidence type="ECO:0000313" key="1">
    <source>
        <dbReference type="EMBL" id="KUN91622.1"/>
    </source>
</evidence>
<evidence type="ECO:0008006" key="3">
    <source>
        <dbReference type="Google" id="ProtNLM"/>
    </source>
</evidence>
<keyword evidence="2" id="KW-1185">Reference proteome</keyword>
<evidence type="ECO:0000313" key="2">
    <source>
        <dbReference type="Proteomes" id="UP000053429"/>
    </source>
</evidence>